<evidence type="ECO:0000313" key="4">
    <source>
        <dbReference type="Proteomes" id="UP000029614"/>
    </source>
</evidence>
<organism evidence="3 4">
    <name type="scientific">Prevotella amnii DNF00058</name>
    <dbReference type="NCBI Taxonomy" id="1401066"/>
    <lineage>
        <taxon>Bacteria</taxon>
        <taxon>Pseudomonadati</taxon>
        <taxon>Bacteroidota</taxon>
        <taxon>Bacteroidia</taxon>
        <taxon>Bacteroidales</taxon>
        <taxon>Prevotellaceae</taxon>
        <taxon>Prevotella</taxon>
    </lineage>
</organism>
<dbReference type="Proteomes" id="UP000029614">
    <property type="component" value="Unassembled WGS sequence"/>
</dbReference>
<reference evidence="3 4" key="1">
    <citation type="submission" date="2014-07" db="EMBL/GenBank/DDBJ databases">
        <authorList>
            <person name="McCorrison J."/>
            <person name="Sanka R."/>
            <person name="Torralba M."/>
            <person name="Gillis M."/>
            <person name="Haft D.H."/>
            <person name="Methe B."/>
            <person name="Sutton G."/>
            <person name="Nelson K.E."/>
        </authorList>
    </citation>
    <scope>NUCLEOTIDE SEQUENCE [LARGE SCALE GENOMIC DNA]</scope>
    <source>
        <strain evidence="3 4">DNF00058</strain>
    </source>
</reference>
<dbReference type="InterPro" id="IPR059113">
    <property type="entry name" value="Znf_ribbon"/>
</dbReference>
<protein>
    <recommendedName>
        <fullName evidence="2">Putative zinc-ribbon domain-containing protein</fullName>
    </recommendedName>
</protein>
<keyword evidence="1" id="KW-0472">Membrane</keyword>
<gene>
    <name evidence="3" type="ORF">HMPREF9302_01375</name>
</gene>
<accession>A0A096D653</accession>
<dbReference type="RefSeq" id="WP_036854052.1">
    <property type="nucleotide sequence ID" value="NZ_JRNU01000003.1"/>
</dbReference>
<dbReference type="AlphaFoldDB" id="A0A096D653"/>
<keyword evidence="1" id="KW-0812">Transmembrane</keyword>
<proteinExistence type="predicted"/>
<sequence>MIIKCPECGHQVSDKAPICPNCGVEIAGNIIKCFHCGKLYIKEEKQCPFCHHVRKGKDLQSSVTVNDKELEDDIEVKPNINLIVNRRELDIQRKRNISKEVTKIKKIKKNIHKSLIIVIMMTIIASVILFFTYTNISKTADKQGYEIALKEKDSTLFKQFLRKYPKSSIKQKEIINSSFNKGKYIGNNEKLEEIIDNSTREELLKYLDAHPKSPYRTAILSKIDEMDWQKAILLNTKSAYLHYIAQHPNGLYKLESHEILNRDFVKIISEEEKKKAFYCVRQLLVGINTRNKNKINSVVETKLKFQGAVGSTSKDIIKYMNDKLYQADVKTINWHLSDFKNIIFKEGNDSSVQLKIPAKLIIDRKGGKGLKRYLIKATVKSGKIRQISWS</sequence>
<dbReference type="Pfam" id="PF13248">
    <property type="entry name" value="Zn_ribbon_3"/>
    <property type="match status" value="1"/>
</dbReference>
<keyword evidence="1" id="KW-1133">Transmembrane helix</keyword>
<evidence type="ECO:0000256" key="1">
    <source>
        <dbReference type="SAM" id="Phobius"/>
    </source>
</evidence>
<feature type="transmembrane region" description="Helical" evidence="1">
    <location>
        <begin position="115"/>
        <end position="133"/>
    </location>
</feature>
<name>A0A096D653_9BACT</name>
<keyword evidence="4" id="KW-1185">Reference proteome</keyword>
<evidence type="ECO:0000313" key="3">
    <source>
        <dbReference type="EMBL" id="KGF53044.1"/>
    </source>
</evidence>
<evidence type="ECO:0000259" key="2">
    <source>
        <dbReference type="Pfam" id="PF13248"/>
    </source>
</evidence>
<dbReference type="OrthoDB" id="1078822at2"/>
<dbReference type="EMBL" id="JRNU01000003">
    <property type="protein sequence ID" value="KGF53044.1"/>
    <property type="molecule type" value="Genomic_DNA"/>
</dbReference>
<comment type="caution">
    <text evidence="3">The sequence shown here is derived from an EMBL/GenBank/DDBJ whole genome shotgun (WGS) entry which is preliminary data.</text>
</comment>
<feature type="domain" description="Putative zinc-ribbon" evidence="2">
    <location>
        <begin position="3"/>
        <end position="25"/>
    </location>
</feature>